<organism evidence="1 2">
    <name type="scientific">Synaphobranchus kaupii</name>
    <name type="common">Kaup's arrowtooth eel</name>
    <dbReference type="NCBI Taxonomy" id="118154"/>
    <lineage>
        <taxon>Eukaryota</taxon>
        <taxon>Metazoa</taxon>
        <taxon>Chordata</taxon>
        <taxon>Craniata</taxon>
        <taxon>Vertebrata</taxon>
        <taxon>Euteleostomi</taxon>
        <taxon>Actinopterygii</taxon>
        <taxon>Neopterygii</taxon>
        <taxon>Teleostei</taxon>
        <taxon>Anguilliformes</taxon>
        <taxon>Synaphobranchidae</taxon>
        <taxon>Synaphobranchus</taxon>
    </lineage>
</organism>
<protein>
    <submittedName>
        <fullName evidence="1">Uncharacterized protein</fullName>
    </submittedName>
</protein>
<dbReference type="Proteomes" id="UP001152622">
    <property type="component" value="Chromosome 5"/>
</dbReference>
<name>A0A9Q1FKA3_SYNKA</name>
<reference evidence="1" key="1">
    <citation type="journal article" date="2023" name="Science">
        <title>Genome structures resolve the early diversification of teleost fishes.</title>
        <authorList>
            <person name="Parey E."/>
            <person name="Louis A."/>
            <person name="Montfort J."/>
            <person name="Bouchez O."/>
            <person name="Roques C."/>
            <person name="Iampietro C."/>
            <person name="Lluch J."/>
            <person name="Castinel A."/>
            <person name="Donnadieu C."/>
            <person name="Desvignes T."/>
            <person name="Floi Bucao C."/>
            <person name="Jouanno E."/>
            <person name="Wen M."/>
            <person name="Mejri S."/>
            <person name="Dirks R."/>
            <person name="Jansen H."/>
            <person name="Henkel C."/>
            <person name="Chen W.J."/>
            <person name="Zahm M."/>
            <person name="Cabau C."/>
            <person name="Klopp C."/>
            <person name="Thompson A.W."/>
            <person name="Robinson-Rechavi M."/>
            <person name="Braasch I."/>
            <person name="Lecointre G."/>
            <person name="Bobe J."/>
            <person name="Postlethwait J.H."/>
            <person name="Berthelot C."/>
            <person name="Roest Crollius H."/>
            <person name="Guiguen Y."/>
        </authorList>
    </citation>
    <scope>NUCLEOTIDE SEQUENCE</scope>
    <source>
        <strain evidence="1">WJC10195</strain>
    </source>
</reference>
<dbReference type="AlphaFoldDB" id="A0A9Q1FKA3"/>
<evidence type="ECO:0000313" key="1">
    <source>
        <dbReference type="EMBL" id="KAJ8360520.1"/>
    </source>
</evidence>
<dbReference type="EMBL" id="JAINUF010000005">
    <property type="protein sequence ID" value="KAJ8360520.1"/>
    <property type="molecule type" value="Genomic_DNA"/>
</dbReference>
<proteinExistence type="predicted"/>
<sequence length="162" mass="17364">MLSPGCVQTEESRCQACPKTAEPQGCSGYHRAYVTCPMGWERVSGSSLPSLFSPLLQFPCLPPDICACSLGFCYHTLRRSPLTANAALLLMCCRSCLCCRCCRPAVAVLLLPLPCCHACVLPGLRCTVLLYHSRSSPCSKQPGYLLPSSPLTFPAPSAPAHS</sequence>
<gene>
    <name evidence="1" type="ORF">SKAU_G00170450</name>
</gene>
<evidence type="ECO:0000313" key="2">
    <source>
        <dbReference type="Proteomes" id="UP001152622"/>
    </source>
</evidence>
<keyword evidence="2" id="KW-1185">Reference proteome</keyword>
<comment type="caution">
    <text evidence="1">The sequence shown here is derived from an EMBL/GenBank/DDBJ whole genome shotgun (WGS) entry which is preliminary data.</text>
</comment>
<accession>A0A9Q1FKA3</accession>